<feature type="region of interest" description="Disordered" evidence="1">
    <location>
        <begin position="264"/>
        <end position="360"/>
    </location>
</feature>
<dbReference type="GeneID" id="36594985"/>
<accession>A0A2J6T6P9</accession>
<reference evidence="2 3" key="1">
    <citation type="submission" date="2016-04" db="EMBL/GenBank/DDBJ databases">
        <title>A degradative enzymes factory behind the ericoid mycorrhizal symbiosis.</title>
        <authorList>
            <consortium name="DOE Joint Genome Institute"/>
            <person name="Martino E."/>
            <person name="Morin E."/>
            <person name="Grelet G."/>
            <person name="Kuo A."/>
            <person name="Kohler A."/>
            <person name="Daghino S."/>
            <person name="Barry K."/>
            <person name="Choi C."/>
            <person name="Cichocki N."/>
            <person name="Clum A."/>
            <person name="Copeland A."/>
            <person name="Hainaut M."/>
            <person name="Haridas S."/>
            <person name="Labutti K."/>
            <person name="Lindquist E."/>
            <person name="Lipzen A."/>
            <person name="Khouja H.-R."/>
            <person name="Murat C."/>
            <person name="Ohm R."/>
            <person name="Olson A."/>
            <person name="Spatafora J."/>
            <person name="Veneault-Fourrey C."/>
            <person name="Henrissat B."/>
            <person name="Grigoriev I."/>
            <person name="Martin F."/>
            <person name="Perotto S."/>
        </authorList>
    </citation>
    <scope>NUCLEOTIDE SEQUENCE [LARGE SCALE GENOMIC DNA]</scope>
    <source>
        <strain evidence="2 3">E</strain>
    </source>
</reference>
<feature type="region of interest" description="Disordered" evidence="1">
    <location>
        <begin position="487"/>
        <end position="574"/>
    </location>
</feature>
<dbReference type="RefSeq" id="XP_024735593.1">
    <property type="nucleotide sequence ID" value="XM_024886908.1"/>
</dbReference>
<keyword evidence="3" id="KW-1185">Reference proteome</keyword>
<evidence type="ECO:0000256" key="1">
    <source>
        <dbReference type="SAM" id="MobiDB-lite"/>
    </source>
</evidence>
<gene>
    <name evidence="2" type="ORF">K444DRAFT_663974</name>
</gene>
<name>A0A2J6T6P9_9HELO</name>
<dbReference type="InParanoid" id="A0A2J6T6P9"/>
<dbReference type="AlphaFoldDB" id="A0A2J6T6P9"/>
<protein>
    <submittedName>
        <fullName evidence="2">Uncharacterized protein</fullName>
    </submittedName>
</protein>
<evidence type="ECO:0000313" key="3">
    <source>
        <dbReference type="Proteomes" id="UP000235371"/>
    </source>
</evidence>
<proteinExistence type="predicted"/>
<dbReference type="OrthoDB" id="5382953at2759"/>
<dbReference type="STRING" id="1095630.A0A2J6T6P9"/>
<evidence type="ECO:0000313" key="2">
    <source>
        <dbReference type="EMBL" id="PMD58689.1"/>
    </source>
</evidence>
<feature type="compositionally biased region" description="Polar residues" evidence="1">
    <location>
        <begin position="507"/>
        <end position="518"/>
    </location>
</feature>
<feature type="compositionally biased region" description="Low complexity" evidence="1">
    <location>
        <begin position="296"/>
        <end position="307"/>
    </location>
</feature>
<feature type="compositionally biased region" description="Pro residues" evidence="1">
    <location>
        <begin position="264"/>
        <end position="281"/>
    </location>
</feature>
<sequence>MPRVVYKIDPEEKAEHQKRYTEGHEEIESKLIIHPESKVLKPFDRVSVHEDLWPTFEFEDVVPIGPDGKIANLLLSVRDGHAFKITGRINVDPDLKHRMCTFRGKGYTTLNGSFIELKTPDNISIGFNPSTCWIGSKSGWFEVKPAPSYREAFERIQHIAGFFFLAVDTYEDIARGGVQGGESPYTVWEDVDEVLMRYVELNGSGVAMMEVIGALRESKEYLLEQFRKLAHGEYYVGDNRTFKWTDNNVYRWIVAGCPLEPPKTLPPDPVMAQARPPPLGTKPPVEVFRPHPKKSPTPTKSSHSSHSPSPPTGPPQQDDRGPFPPGVSSKITFKPLGGGPRITIDRWPRNKPKKPTSNSWVRRNTAHHGVYTSPEFPQGLQPDMDNVEMFVVIGCHARICDRFAELNASNLSYAFYWDYKCDENGAARQVMNYYAKQIAAKFLALGPSWKDTAVYKGLLEAVYDDSNLNEEEKKVVKELTVDGKKAVHRSKAKRSKVEQLSEEPTPASLSTPLATMSISGAMKRKSDSPPPAGKRSRRKSVVSRSRYQSPVSSRVTKYDSVGKVIPKPIKRSGY</sequence>
<organism evidence="2 3">
    <name type="scientific">Hyaloscypha bicolor E</name>
    <dbReference type="NCBI Taxonomy" id="1095630"/>
    <lineage>
        <taxon>Eukaryota</taxon>
        <taxon>Fungi</taxon>
        <taxon>Dikarya</taxon>
        <taxon>Ascomycota</taxon>
        <taxon>Pezizomycotina</taxon>
        <taxon>Leotiomycetes</taxon>
        <taxon>Helotiales</taxon>
        <taxon>Hyaloscyphaceae</taxon>
        <taxon>Hyaloscypha</taxon>
        <taxon>Hyaloscypha bicolor</taxon>
    </lineage>
</organism>
<dbReference type="EMBL" id="KZ613817">
    <property type="protein sequence ID" value="PMD58689.1"/>
    <property type="molecule type" value="Genomic_DNA"/>
</dbReference>
<dbReference type="Proteomes" id="UP000235371">
    <property type="component" value="Unassembled WGS sequence"/>
</dbReference>